<reference evidence="2" key="1">
    <citation type="submission" date="2016-10" db="EMBL/GenBank/DDBJ databases">
        <authorList>
            <person name="Varghese N."/>
            <person name="Submissions S."/>
        </authorList>
    </citation>
    <scope>NUCLEOTIDE SEQUENCE [LARGE SCALE GENOMIC DNA]</scope>
    <source>
        <strain evidence="2">DSM 22951</strain>
    </source>
</reference>
<accession>A0A2Y8ZUV4</accession>
<dbReference type="AlphaFoldDB" id="A0A2Y8ZUV4"/>
<dbReference type="InterPro" id="IPR029013">
    <property type="entry name" value="HP0062-like_sf"/>
</dbReference>
<evidence type="ECO:0000313" key="1">
    <source>
        <dbReference type="EMBL" id="SSA35824.1"/>
    </source>
</evidence>
<dbReference type="SUPFAM" id="SSF158414">
    <property type="entry name" value="HP0062-like"/>
    <property type="match status" value="1"/>
</dbReference>
<dbReference type="Pfam" id="PF06013">
    <property type="entry name" value="WXG100"/>
    <property type="match status" value="1"/>
</dbReference>
<dbReference type="EMBL" id="UESZ01000001">
    <property type="protein sequence ID" value="SSA35824.1"/>
    <property type="molecule type" value="Genomic_DNA"/>
</dbReference>
<dbReference type="InterPro" id="IPR010310">
    <property type="entry name" value="T7SS_ESAT-6-like"/>
</dbReference>
<gene>
    <name evidence="1" type="ORF">SAMN04489750_3198</name>
</gene>
<dbReference type="Proteomes" id="UP000250028">
    <property type="component" value="Unassembled WGS sequence"/>
</dbReference>
<protein>
    <submittedName>
        <fullName evidence="1">Proteins of 100 residues with WXG</fullName>
    </submittedName>
</protein>
<keyword evidence="2" id="KW-1185">Reference proteome</keyword>
<name>A0A2Y8ZUV4_9MICO</name>
<dbReference type="OrthoDB" id="3035322at2"/>
<proteinExistence type="predicted"/>
<evidence type="ECO:0000313" key="2">
    <source>
        <dbReference type="Proteomes" id="UP000250028"/>
    </source>
</evidence>
<dbReference type="Gene3D" id="1.10.287.850">
    <property type="entry name" value="HP0062-like domain"/>
    <property type="match status" value="1"/>
</dbReference>
<sequence>MAQVNANPNDLRALADKTHRAAQDIQQAVASVTRALAQAQWEDTQRRKFEDQLRVLQQAASSFNRQAQESVPWLRRKAGELERFLNS</sequence>
<dbReference type="RefSeq" id="WP_109687344.1">
    <property type="nucleotide sequence ID" value="NZ_QGDN01000001.1"/>
</dbReference>
<organism evidence="1 2">
    <name type="scientific">Branchiibius hedensis</name>
    <dbReference type="NCBI Taxonomy" id="672460"/>
    <lineage>
        <taxon>Bacteria</taxon>
        <taxon>Bacillati</taxon>
        <taxon>Actinomycetota</taxon>
        <taxon>Actinomycetes</taxon>
        <taxon>Micrococcales</taxon>
        <taxon>Dermacoccaceae</taxon>
        <taxon>Branchiibius</taxon>
    </lineage>
</organism>